<evidence type="ECO:0000313" key="3">
    <source>
        <dbReference type="Proteomes" id="UP001630127"/>
    </source>
</evidence>
<reference evidence="2 3" key="1">
    <citation type="submission" date="2024-11" db="EMBL/GenBank/DDBJ databases">
        <title>A near-complete genome assembly of Cinchona calisaya.</title>
        <authorList>
            <person name="Lian D.C."/>
            <person name="Zhao X.W."/>
            <person name="Wei L."/>
        </authorList>
    </citation>
    <scope>NUCLEOTIDE SEQUENCE [LARGE SCALE GENOMIC DNA]</scope>
    <source>
        <tissue evidence="2">Nenye</tissue>
    </source>
</reference>
<dbReference type="InterPro" id="IPR026960">
    <property type="entry name" value="RVT-Znf"/>
</dbReference>
<dbReference type="Proteomes" id="UP001630127">
    <property type="component" value="Unassembled WGS sequence"/>
</dbReference>
<dbReference type="Pfam" id="PF13966">
    <property type="entry name" value="zf-RVT"/>
    <property type="match status" value="1"/>
</dbReference>
<protein>
    <recommendedName>
        <fullName evidence="1">Reverse transcriptase zinc-binding domain-containing protein</fullName>
    </recommendedName>
</protein>
<keyword evidence="3" id="KW-1185">Reference proteome</keyword>
<dbReference type="AlphaFoldDB" id="A0ABD2ZGC2"/>
<proteinExistence type="predicted"/>
<evidence type="ECO:0000259" key="1">
    <source>
        <dbReference type="Pfam" id="PF13966"/>
    </source>
</evidence>
<comment type="caution">
    <text evidence="2">The sequence shown here is derived from an EMBL/GenBank/DDBJ whole genome shotgun (WGS) entry which is preliminary data.</text>
</comment>
<gene>
    <name evidence="2" type="ORF">ACH5RR_021099</name>
</gene>
<feature type="domain" description="Reverse transcriptase zinc-binding" evidence="1">
    <location>
        <begin position="127"/>
        <end position="185"/>
    </location>
</feature>
<evidence type="ECO:0000313" key="2">
    <source>
        <dbReference type="EMBL" id="KAL3518510.1"/>
    </source>
</evidence>
<sequence>MCRKVGNGRSINIWEDKWLPHSKTKRISSNRGENCNLEKVQELIQGFRWNQRLLHQYFCMEDVKEILKIPICLSVSDDKWWWLNDVSGRYTFSSGYKVSLEIERADLQPRCVEDESSSRRVSLQSWQAIWKMKLFIWKCLHRGVPSNSELCHRVKTNETWCKGCGQQAKTLEHILFFCPLAEDIWRYFPVKWDGLLHLQGNFILWWENLIEARSRQDGDKYIALTVNLLWQIWKQRNNLQFNGSRKSFLEVVHDAWSEWLEYENKLEHQGLKIISQTTKERNLQEVYQRDPLANHLLTFVKTEKGVQRVGVGLAAWRGNSEVVKAWALRECKEGLAEVDEAEAVKLAMIKVIQEGWGNVTIYTKSSRLIKKFKKFDCNDVLIGIILEDLFNLSGLFAKYSLILVPEIIIP</sequence>
<organism evidence="2 3">
    <name type="scientific">Cinchona calisaya</name>
    <dbReference type="NCBI Taxonomy" id="153742"/>
    <lineage>
        <taxon>Eukaryota</taxon>
        <taxon>Viridiplantae</taxon>
        <taxon>Streptophyta</taxon>
        <taxon>Embryophyta</taxon>
        <taxon>Tracheophyta</taxon>
        <taxon>Spermatophyta</taxon>
        <taxon>Magnoliopsida</taxon>
        <taxon>eudicotyledons</taxon>
        <taxon>Gunneridae</taxon>
        <taxon>Pentapetalae</taxon>
        <taxon>asterids</taxon>
        <taxon>lamiids</taxon>
        <taxon>Gentianales</taxon>
        <taxon>Rubiaceae</taxon>
        <taxon>Cinchonoideae</taxon>
        <taxon>Cinchoneae</taxon>
        <taxon>Cinchona</taxon>
    </lineage>
</organism>
<accession>A0ABD2ZGC2</accession>
<name>A0ABD2ZGC2_9GENT</name>
<dbReference type="EMBL" id="JBJUIK010000009">
    <property type="protein sequence ID" value="KAL3518510.1"/>
    <property type="molecule type" value="Genomic_DNA"/>
</dbReference>